<dbReference type="AlphaFoldDB" id="A0A160PF82"/>
<sequence>MPSLDDMQTDPEKSVFVLEALDVELWCPVLAAKFEIARLDDLRAILGEMSAADPGLARCYALDTAEREAIEARFGVGLDLAALGLRTIEVHLSRQRRHVTDAPYLIHTGFELPLMLEGRKKLAFMEFEYPPHRFPGEDSFDRWVERGVLHKEVVLEPFEPNPHPRFEGIRTAYYTPKGEEWRIPAFRLLRTAARPAGGWNETFQRLEGMLLGYEDWQNDWWIASRARARQGQDADASR</sequence>
<name>A0A160PF82_9HYPH</name>
<reference evidence="1 2" key="1">
    <citation type="journal article" date="2016" name="Genome Announc.">
        <title>Complete Genome Sequence of Methylobacterium populi P-1M, Isolated from Pink-Pigmented Household Biofilm.</title>
        <authorList>
            <person name="Morohoshi T."/>
            <person name="Ikeda T."/>
        </authorList>
    </citation>
    <scope>NUCLEOTIDE SEQUENCE [LARGE SCALE GENOMIC DNA]</scope>
    <source>
        <strain evidence="1 2">P-1M</strain>
    </source>
</reference>
<dbReference type="RefSeq" id="WP_162296265.1">
    <property type="nucleotide sequence ID" value="NZ_AP014809.1"/>
</dbReference>
<organism evidence="1 2">
    <name type="scientific">Methylorubrum populi</name>
    <dbReference type="NCBI Taxonomy" id="223967"/>
    <lineage>
        <taxon>Bacteria</taxon>
        <taxon>Pseudomonadati</taxon>
        <taxon>Pseudomonadota</taxon>
        <taxon>Alphaproteobacteria</taxon>
        <taxon>Hyphomicrobiales</taxon>
        <taxon>Methylobacteriaceae</taxon>
        <taxon>Methylorubrum</taxon>
    </lineage>
</organism>
<dbReference type="EMBL" id="AP014809">
    <property type="protein sequence ID" value="BAU90863.1"/>
    <property type="molecule type" value="Genomic_DNA"/>
</dbReference>
<evidence type="ECO:0000313" key="1">
    <source>
        <dbReference type="EMBL" id="BAU90863.1"/>
    </source>
</evidence>
<protein>
    <submittedName>
        <fullName evidence="1">Uncharacterized protein</fullName>
    </submittedName>
</protein>
<proteinExistence type="predicted"/>
<evidence type="ECO:0000313" key="2">
    <source>
        <dbReference type="Proteomes" id="UP000218288"/>
    </source>
</evidence>
<accession>A0A160PF82</accession>
<dbReference type="Proteomes" id="UP000218288">
    <property type="component" value="Chromosome"/>
</dbReference>
<gene>
    <name evidence="1" type="ORF">MPPM_2258</name>
</gene>